<gene>
    <name evidence="1" type="ORF">SAP269_14110</name>
</gene>
<dbReference type="RefSeq" id="WP_353305754.1">
    <property type="nucleotide sequence ID" value="NZ_AP028955.1"/>
</dbReference>
<evidence type="ECO:0000313" key="2">
    <source>
        <dbReference type="Proteomes" id="UP001473424"/>
    </source>
</evidence>
<protein>
    <submittedName>
        <fullName evidence="1">Uncharacterized protein</fullName>
    </submittedName>
</protein>
<evidence type="ECO:0000313" key="1">
    <source>
        <dbReference type="EMBL" id="BET38822.1"/>
    </source>
</evidence>
<accession>A0ABN7BX50</accession>
<keyword evidence="2" id="KW-1185">Reference proteome</keyword>
<dbReference type="Proteomes" id="UP001473424">
    <property type="component" value="Chromosome"/>
</dbReference>
<sequence length="109" mass="13081">MKEQISADKQLIAAIFVKYEQAKLTLANNNFKENYVLKEDTVHYANKIVINKDLKNYEKHVQIVDTVLALLPKNEYSYIIRTFLVKSNKNWWKKILSYQRIWKIRKNGY</sequence>
<organism evidence="1 2">
    <name type="scientific">Spiroplasma ixodetis</name>
    <dbReference type="NCBI Taxonomy" id="2141"/>
    <lineage>
        <taxon>Bacteria</taxon>
        <taxon>Bacillati</taxon>
        <taxon>Mycoplasmatota</taxon>
        <taxon>Mollicutes</taxon>
        <taxon>Entomoplasmatales</taxon>
        <taxon>Spiroplasmataceae</taxon>
        <taxon>Spiroplasma</taxon>
    </lineage>
</organism>
<proteinExistence type="predicted"/>
<name>A0ABN7BX50_9MOLU</name>
<dbReference type="EMBL" id="AP028955">
    <property type="protein sequence ID" value="BET38822.1"/>
    <property type="molecule type" value="Genomic_DNA"/>
</dbReference>
<reference evidence="2" key="1">
    <citation type="journal article" date="2024" name="FEMS Microbiol. Lett.">
        <title>Genomic insights into Spiroplasma endosymbionts that induce male-killing and protective phenotypes in the pea aphid.</title>
        <authorList>
            <person name="Arai H."/>
            <person name="Legeai F."/>
            <person name="Kageyama D."/>
            <person name="Sugio A."/>
            <person name="Simon J.C."/>
        </authorList>
    </citation>
    <scope>NUCLEOTIDE SEQUENCE [LARGE SCALE GENOMIC DNA]</scope>
    <source>
        <strain evidence="2">sAp269</strain>
    </source>
</reference>